<dbReference type="SUPFAM" id="SSF90123">
    <property type="entry name" value="ABC transporter transmembrane region"/>
    <property type="match status" value="1"/>
</dbReference>
<evidence type="ECO:0000256" key="5">
    <source>
        <dbReference type="ARBA" id="ARBA00022989"/>
    </source>
</evidence>
<organism evidence="10 11">
    <name type="scientific">Rubus argutus</name>
    <name type="common">Southern blackberry</name>
    <dbReference type="NCBI Taxonomy" id="59490"/>
    <lineage>
        <taxon>Eukaryota</taxon>
        <taxon>Viridiplantae</taxon>
        <taxon>Streptophyta</taxon>
        <taxon>Embryophyta</taxon>
        <taxon>Tracheophyta</taxon>
        <taxon>Spermatophyta</taxon>
        <taxon>Magnoliopsida</taxon>
        <taxon>eudicotyledons</taxon>
        <taxon>Gunneridae</taxon>
        <taxon>Pentapetalae</taxon>
        <taxon>rosids</taxon>
        <taxon>fabids</taxon>
        <taxon>Rosales</taxon>
        <taxon>Rosaceae</taxon>
        <taxon>Rosoideae</taxon>
        <taxon>Rosoideae incertae sedis</taxon>
        <taxon>Rubus</taxon>
    </lineage>
</organism>
<feature type="transmembrane region" description="Helical" evidence="8">
    <location>
        <begin position="167"/>
        <end position="188"/>
    </location>
</feature>
<evidence type="ECO:0000259" key="9">
    <source>
        <dbReference type="PROSITE" id="PS50929"/>
    </source>
</evidence>
<proteinExistence type="predicted"/>
<dbReference type="InterPro" id="IPR036640">
    <property type="entry name" value="ABC1_TM_sf"/>
</dbReference>
<feature type="transmembrane region" description="Helical" evidence="8">
    <location>
        <begin position="109"/>
        <end position="131"/>
    </location>
</feature>
<evidence type="ECO:0000256" key="3">
    <source>
        <dbReference type="ARBA" id="ARBA00022741"/>
    </source>
</evidence>
<dbReference type="GO" id="GO:0005524">
    <property type="term" value="F:ATP binding"/>
    <property type="evidence" value="ECO:0007669"/>
    <property type="project" value="UniProtKB-KW"/>
</dbReference>
<dbReference type="AlphaFoldDB" id="A0AAW1YAE6"/>
<dbReference type="PROSITE" id="PS50929">
    <property type="entry name" value="ABC_TM1F"/>
    <property type="match status" value="1"/>
</dbReference>
<evidence type="ECO:0000256" key="6">
    <source>
        <dbReference type="ARBA" id="ARBA00023136"/>
    </source>
</evidence>
<evidence type="ECO:0000256" key="1">
    <source>
        <dbReference type="ARBA" id="ARBA00022448"/>
    </source>
</evidence>
<dbReference type="InterPro" id="IPR011527">
    <property type="entry name" value="ABC1_TM_dom"/>
</dbReference>
<gene>
    <name evidence="10" type="ORF">M0R45_011167</name>
</gene>
<keyword evidence="1" id="KW-0813">Transport</keyword>
<dbReference type="InterPro" id="IPR050173">
    <property type="entry name" value="ABC_transporter_C-like"/>
</dbReference>
<feature type="domain" description="ABC transmembrane type-1" evidence="9">
    <location>
        <begin position="60"/>
        <end position="129"/>
    </location>
</feature>
<feature type="transmembrane region" description="Helical" evidence="8">
    <location>
        <begin position="81"/>
        <end position="103"/>
    </location>
</feature>
<keyword evidence="4" id="KW-0067">ATP-binding</keyword>
<dbReference type="Gene3D" id="1.20.1560.10">
    <property type="entry name" value="ABC transporter type 1, transmembrane domain"/>
    <property type="match status" value="1"/>
</dbReference>
<dbReference type="Pfam" id="PF00664">
    <property type="entry name" value="ABC_membrane"/>
    <property type="match status" value="1"/>
</dbReference>
<comment type="caution">
    <text evidence="10">The sequence shown here is derived from an EMBL/GenBank/DDBJ whole genome shotgun (WGS) entry which is preliminary data.</text>
</comment>
<name>A0AAW1YAE6_RUBAR</name>
<evidence type="ECO:0000313" key="10">
    <source>
        <dbReference type="EMBL" id="KAK9945667.1"/>
    </source>
</evidence>
<protein>
    <recommendedName>
        <fullName evidence="9">ABC transmembrane type-1 domain-containing protein</fullName>
    </recommendedName>
</protein>
<reference evidence="10 11" key="1">
    <citation type="journal article" date="2023" name="G3 (Bethesda)">
        <title>A chromosome-length genome assembly and annotation of blackberry (Rubus argutus, cv. 'Hillquist').</title>
        <authorList>
            <person name="Bruna T."/>
            <person name="Aryal R."/>
            <person name="Dudchenko O."/>
            <person name="Sargent D.J."/>
            <person name="Mead D."/>
            <person name="Buti M."/>
            <person name="Cavallini A."/>
            <person name="Hytonen T."/>
            <person name="Andres J."/>
            <person name="Pham M."/>
            <person name="Weisz D."/>
            <person name="Mascagni F."/>
            <person name="Usai G."/>
            <person name="Natali L."/>
            <person name="Bassil N."/>
            <person name="Fernandez G.E."/>
            <person name="Lomsadze A."/>
            <person name="Armour M."/>
            <person name="Olukolu B."/>
            <person name="Poorten T."/>
            <person name="Britton C."/>
            <person name="Davik J."/>
            <person name="Ashrafi H."/>
            <person name="Aiden E.L."/>
            <person name="Borodovsky M."/>
            <person name="Worthington M."/>
        </authorList>
    </citation>
    <scope>NUCLEOTIDE SEQUENCE [LARGE SCALE GENOMIC DNA]</scope>
    <source>
        <strain evidence="10">PI 553951</strain>
    </source>
</reference>
<keyword evidence="2 8" id="KW-0812">Transmembrane</keyword>
<keyword evidence="5 8" id="KW-1133">Transmembrane helix</keyword>
<evidence type="ECO:0000256" key="2">
    <source>
        <dbReference type="ARBA" id="ARBA00022692"/>
    </source>
</evidence>
<evidence type="ECO:0000313" key="11">
    <source>
        <dbReference type="Proteomes" id="UP001457282"/>
    </source>
</evidence>
<sequence length="205" mass="22676">MEKPMAKQLSVGPTLVSKGTSSKLIKEEEKESGKVSLQNYKSIAQRLLDGGHPSCPHVIFDTTPSGRILSRASTDQTNIDLFLPFMLGLTVAMYITVLGIFIVVCQNSWPTIFLVIPLLWLNMWYRGYYLASSSLTKENVKRVNGNICVWISTTTVANEWLGFRLELLGSLLLCLSTLFMILLPSSIVKPENIGLSLSYGLSLTA</sequence>
<dbReference type="GO" id="GO:0140359">
    <property type="term" value="F:ABC-type transporter activity"/>
    <property type="evidence" value="ECO:0007669"/>
    <property type="project" value="InterPro"/>
</dbReference>
<accession>A0AAW1YAE6</accession>
<evidence type="ECO:0000256" key="8">
    <source>
        <dbReference type="SAM" id="Phobius"/>
    </source>
</evidence>
<evidence type="ECO:0000256" key="4">
    <source>
        <dbReference type="ARBA" id="ARBA00022840"/>
    </source>
</evidence>
<keyword evidence="6 8" id="KW-0472">Membrane</keyword>
<keyword evidence="3" id="KW-0547">Nucleotide-binding</keyword>
<keyword evidence="11" id="KW-1185">Reference proteome</keyword>
<dbReference type="GO" id="GO:0016020">
    <property type="term" value="C:membrane"/>
    <property type="evidence" value="ECO:0007669"/>
    <property type="project" value="InterPro"/>
</dbReference>
<feature type="region of interest" description="Disordered" evidence="7">
    <location>
        <begin position="1"/>
        <end position="27"/>
    </location>
</feature>
<dbReference type="PANTHER" id="PTHR24223:SF362">
    <property type="entry name" value="ABC TRANSPORTER C FAMILY MEMBER 4"/>
    <property type="match status" value="1"/>
</dbReference>
<evidence type="ECO:0000256" key="7">
    <source>
        <dbReference type="SAM" id="MobiDB-lite"/>
    </source>
</evidence>
<dbReference type="EMBL" id="JBEDUW010000002">
    <property type="protein sequence ID" value="KAK9945667.1"/>
    <property type="molecule type" value="Genomic_DNA"/>
</dbReference>
<dbReference type="PANTHER" id="PTHR24223">
    <property type="entry name" value="ATP-BINDING CASSETTE SUB-FAMILY C"/>
    <property type="match status" value="1"/>
</dbReference>
<dbReference type="Proteomes" id="UP001457282">
    <property type="component" value="Unassembled WGS sequence"/>
</dbReference>